<sequence>MSADRKFLPRASAARQVEIPQVEARELAAPSRHWPMAVWRTLGAGDRAVIGAGGVLGTILLALTIVTVRAGETPAHPKLQEFARNARLFSRVVPHVAELGVLPYAIFACACVLALWLIYLWLIWLVRGKQIDHRLVLAGAVAFGVVALTVPPVFSTDIFSYSIFGRLASVYDLNPYLTTAALGAPGDPVVPYLYWQWRHIPSPYGPLWTLVSEVVTLGRHATPLDLAIRFKVLALGAVLLDGWLIYVLVRRRWPEHAGWAYLAFAWNPMVLVEGVVTGHNDALILALVLVSAYLLLQARPYLAFAGLVVSGLVKYSTLPLLAVVGPRFLMRASPSQRAGIVARLGAIAALLAVGAFAPYWGGLAVLMSTLDEPGRGVNNPVIVVGRWLIATLTEGHVRLGVPATVALSLAAFGAWQAWMLWRARWRKTWAIFDELALWATSLAVFLLLWPRIHTWYFVVPLGLALAAGPVYRRVYWGILLVSLLSYASYGL</sequence>
<feature type="transmembrane region" description="Helical" evidence="1">
    <location>
        <begin position="301"/>
        <end position="328"/>
    </location>
</feature>
<reference evidence="2 3" key="2">
    <citation type="journal article" date="2010" name="Stand. Genomic Sci.">
        <title>Complete genome sequence of Desulfohalobium retbaense type strain (HR(100)).</title>
        <authorList>
            <person name="Spring S."/>
            <person name="Nolan M."/>
            <person name="Lapidus A."/>
            <person name="Glavina Del Rio T."/>
            <person name="Copeland A."/>
            <person name="Tice H."/>
            <person name="Cheng J.F."/>
            <person name="Lucas S."/>
            <person name="Land M."/>
            <person name="Chen F."/>
            <person name="Bruce D."/>
            <person name="Goodwin L."/>
            <person name="Pitluck S."/>
            <person name="Ivanova N."/>
            <person name="Mavromatis K."/>
            <person name="Mikhailova N."/>
            <person name="Pati A."/>
            <person name="Chen A."/>
            <person name="Palaniappan K."/>
            <person name="Hauser L."/>
            <person name="Chang Y.J."/>
            <person name="Jeffries C.D."/>
            <person name="Munk C."/>
            <person name="Kiss H."/>
            <person name="Chain P."/>
            <person name="Han C."/>
            <person name="Brettin T."/>
            <person name="Detter J.C."/>
            <person name="Schuler E."/>
            <person name="Goker M."/>
            <person name="Rohde M."/>
            <person name="Bristow J."/>
            <person name="Eisen J.A."/>
            <person name="Markowitz V."/>
            <person name="Hugenholtz P."/>
            <person name="Kyrpides N.C."/>
            <person name="Klenk H.P."/>
        </authorList>
    </citation>
    <scope>NUCLEOTIDE SEQUENCE [LARGE SCALE GENOMIC DNA]</scope>
    <source>
        <strain evidence="3">ATCC 49802 / DSM 20745 / S 6022</strain>
    </source>
</reference>
<dbReference type="Pfam" id="PF26314">
    <property type="entry name" value="MptA_B_family"/>
    <property type="match status" value="1"/>
</dbReference>
<evidence type="ECO:0000256" key="1">
    <source>
        <dbReference type="SAM" id="Phobius"/>
    </source>
</evidence>
<proteinExistence type="predicted"/>
<keyword evidence="1" id="KW-1133">Transmembrane helix</keyword>
<dbReference type="InParanoid" id="D1C820"/>
<feature type="transmembrane region" description="Helical" evidence="1">
    <location>
        <begin position="430"/>
        <end position="450"/>
    </location>
</feature>
<reference evidence="3" key="1">
    <citation type="submission" date="2009-11" db="EMBL/GenBank/DDBJ databases">
        <title>The complete chromosome 2 of Sphaerobacter thermophilus DSM 20745.</title>
        <authorList>
            <person name="Lucas S."/>
            <person name="Copeland A."/>
            <person name="Lapidus A."/>
            <person name="Glavina del Rio T."/>
            <person name="Dalin E."/>
            <person name="Tice H."/>
            <person name="Bruce D."/>
            <person name="Goodwin L."/>
            <person name="Pitluck S."/>
            <person name="Kyrpides N."/>
            <person name="Mavromatis K."/>
            <person name="Ivanova N."/>
            <person name="Mikhailova N."/>
            <person name="LaButti K.M."/>
            <person name="Clum A."/>
            <person name="Sun H.I."/>
            <person name="Brettin T."/>
            <person name="Detter J.C."/>
            <person name="Han C."/>
            <person name="Larimer F."/>
            <person name="Land M."/>
            <person name="Hauser L."/>
            <person name="Markowitz V."/>
            <person name="Cheng J.F."/>
            <person name="Hugenholtz P."/>
            <person name="Woyke T."/>
            <person name="Wu D."/>
            <person name="Steenblock K."/>
            <person name="Schneider S."/>
            <person name="Pukall R."/>
            <person name="Goeker M."/>
            <person name="Klenk H.P."/>
            <person name="Eisen J.A."/>
        </authorList>
    </citation>
    <scope>NUCLEOTIDE SEQUENCE [LARGE SCALE GENOMIC DNA]</scope>
    <source>
        <strain evidence="3">ATCC 49802 / DSM 20745 / S 6022</strain>
    </source>
</reference>
<organism evidence="2 3">
    <name type="scientific">Sphaerobacter thermophilus (strain ATCC 49802 / DSM 20745 / KCCM 41009 / NCIMB 13125 / S 6022)</name>
    <dbReference type="NCBI Taxonomy" id="479434"/>
    <lineage>
        <taxon>Bacteria</taxon>
        <taxon>Pseudomonadati</taxon>
        <taxon>Thermomicrobiota</taxon>
        <taxon>Thermomicrobia</taxon>
        <taxon>Sphaerobacterales</taxon>
        <taxon>Sphaerobacterineae</taxon>
        <taxon>Sphaerobacteraceae</taxon>
        <taxon>Sphaerobacter</taxon>
    </lineage>
</organism>
<dbReference type="KEGG" id="sti:Sthe_2548"/>
<feature type="transmembrane region" description="Helical" evidence="1">
    <location>
        <begin position="226"/>
        <end position="249"/>
    </location>
</feature>
<accession>D1C820</accession>
<dbReference type="eggNOG" id="ENOG50334G7">
    <property type="taxonomic scope" value="Bacteria"/>
</dbReference>
<keyword evidence="1" id="KW-0812">Transmembrane</keyword>
<feature type="transmembrane region" description="Helical" evidence="1">
    <location>
        <begin position="270"/>
        <end position="295"/>
    </location>
</feature>
<dbReference type="EMBL" id="CP001824">
    <property type="protein sequence ID" value="ACZ39963.1"/>
    <property type="molecule type" value="Genomic_DNA"/>
</dbReference>
<evidence type="ECO:0000313" key="2">
    <source>
        <dbReference type="EMBL" id="ACZ39963.1"/>
    </source>
</evidence>
<feature type="transmembrane region" description="Helical" evidence="1">
    <location>
        <begin position="48"/>
        <end position="68"/>
    </location>
</feature>
<feature type="transmembrane region" description="Helical" evidence="1">
    <location>
        <begin position="135"/>
        <end position="154"/>
    </location>
</feature>
<feature type="transmembrane region" description="Helical" evidence="1">
    <location>
        <begin position="101"/>
        <end position="123"/>
    </location>
</feature>
<gene>
    <name evidence="2" type="ordered locus">Sthe_2548</name>
</gene>
<dbReference type="STRING" id="479434.Sthe_2548"/>
<evidence type="ECO:0008006" key="4">
    <source>
        <dbReference type="Google" id="ProtNLM"/>
    </source>
</evidence>
<dbReference type="HOGENOM" id="CLU_555374_0_0_0"/>
<name>D1C820_SPHTD</name>
<keyword evidence="3" id="KW-1185">Reference proteome</keyword>
<dbReference type="AlphaFoldDB" id="D1C820"/>
<dbReference type="Proteomes" id="UP000002027">
    <property type="component" value="Chromosome 2"/>
</dbReference>
<protein>
    <recommendedName>
        <fullName evidence="4">DUF2029 domain-containing protein</fullName>
    </recommendedName>
</protein>
<dbReference type="RefSeq" id="WP_012873003.1">
    <property type="nucleotide sequence ID" value="NC_013524.1"/>
</dbReference>
<evidence type="ECO:0000313" key="3">
    <source>
        <dbReference type="Proteomes" id="UP000002027"/>
    </source>
</evidence>
<feature type="transmembrane region" description="Helical" evidence="1">
    <location>
        <begin position="340"/>
        <end position="360"/>
    </location>
</feature>
<feature type="transmembrane region" description="Helical" evidence="1">
    <location>
        <begin position="399"/>
        <end position="418"/>
    </location>
</feature>
<keyword evidence="1" id="KW-0472">Membrane</keyword>